<dbReference type="Proteomes" id="UP000184436">
    <property type="component" value="Unassembled WGS sequence"/>
</dbReference>
<dbReference type="Pfam" id="PF00580">
    <property type="entry name" value="UvrD-helicase"/>
    <property type="match status" value="2"/>
</dbReference>
<organism evidence="13 14">
    <name type="scientific">Bacteroides faecichinchillae</name>
    <dbReference type="NCBI Taxonomy" id="871325"/>
    <lineage>
        <taxon>Bacteria</taxon>
        <taxon>Pseudomonadati</taxon>
        <taxon>Bacteroidota</taxon>
        <taxon>Bacteroidia</taxon>
        <taxon>Bacteroidales</taxon>
        <taxon>Bacteroidaceae</taxon>
        <taxon>Bacteroides</taxon>
    </lineage>
</organism>
<feature type="binding site" evidence="10">
    <location>
        <begin position="619"/>
        <end position="626"/>
    </location>
    <ligand>
        <name>ATP</name>
        <dbReference type="ChEBI" id="CHEBI:30616"/>
    </ligand>
</feature>
<comment type="catalytic activity">
    <reaction evidence="9">
        <text>ATP + H2O = ADP + phosphate + H(+)</text>
        <dbReference type="Rhea" id="RHEA:13065"/>
        <dbReference type="ChEBI" id="CHEBI:15377"/>
        <dbReference type="ChEBI" id="CHEBI:15378"/>
        <dbReference type="ChEBI" id="CHEBI:30616"/>
        <dbReference type="ChEBI" id="CHEBI:43474"/>
        <dbReference type="ChEBI" id="CHEBI:456216"/>
        <dbReference type="EC" id="5.6.2.4"/>
    </reaction>
</comment>
<dbReference type="InterPro" id="IPR000212">
    <property type="entry name" value="DNA_helicase_UvrD/REP"/>
</dbReference>
<dbReference type="InterPro" id="IPR014017">
    <property type="entry name" value="DNA_helicase_UvrD-like_C"/>
</dbReference>
<dbReference type="PANTHER" id="PTHR11070:SF2">
    <property type="entry name" value="ATP-DEPENDENT DNA HELICASE SRS2"/>
    <property type="match status" value="1"/>
</dbReference>
<proteinExistence type="predicted"/>
<evidence type="ECO:0000256" key="4">
    <source>
        <dbReference type="ARBA" id="ARBA00022840"/>
    </source>
</evidence>
<evidence type="ECO:0000259" key="12">
    <source>
        <dbReference type="PROSITE" id="PS51198"/>
    </source>
</evidence>
<dbReference type="STRING" id="871325.SAMN05444349_105171"/>
<evidence type="ECO:0000256" key="9">
    <source>
        <dbReference type="ARBA" id="ARBA00048988"/>
    </source>
</evidence>
<name>A0A1M4VZY9_9BACE</name>
<evidence type="ECO:0000259" key="11">
    <source>
        <dbReference type="PROSITE" id="PS51194"/>
    </source>
</evidence>
<evidence type="ECO:0000256" key="10">
    <source>
        <dbReference type="PROSITE-ProRule" id="PRU00560"/>
    </source>
</evidence>
<keyword evidence="5" id="KW-0413">Isomerase</keyword>
<reference evidence="13 14" key="1">
    <citation type="submission" date="2016-11" db="EMBL/GenBank/DDBJ databases">
        <authorList>
            <person name="Jaros S."/>
            <person name="Januszkiewicz K."/>
            <person name="Wedrychowicz H."/>
        </authorList>
    </citation>
    <scope>NUCLEOTIDE SEQUENCE [LARGE SCALE GENOMIC DNA]</scope>
    <source>
        <strain evidence="13 14">DSM 26883</strain>
    </source>
</reference>
<evidence type="ECO:0000256" key="6">
    <source>
        <dbReference type="ARBA" id="ARBA00034617"/>
    </source>
</evidence>
<dbReference type="Pfam" id="PF00271">
    <property type="entry name" value="Helicase_C"/>
    <property type="match status" value="1"/>
</dbReference>
<feature type="domain" description="UvrD-like helicase ATP-binding" evidence="12">
    <location>
        <begin position="598"/>
        <end position="1105"/>
    </location>
</feature>
<keyword evidence="4 10" id="KW-0067">ATP-binding</keyword>
<evidence type="ECO:0000256" key="2">
    <source>
        <dbReference type="ARBA" id="ARBA00022801"/>
    </source>
</evidence>
<dbReference type="EC" id="5.6.2.4" evidence="7"/>
<evidence type="ECO:0000256" key="5">
    <source>
        <dbReference type="ARBA" id="ARBA00023235"/>
    </source>
</evidence>
<evidence type="ECO:0000256" key="7">
    <source>
        <dbReference type="ARBA" id="ARBA00034808"/>
    </source>
</evidence>
<dbReference type="PANTHER" id="PTHR11070">
    <property type="entry name" value="UVRD / RECB / PCRA DNA HELICASE FAMILY MEMBER"/>
    <property type="match status" value="1"/>
</dbReference>
<accession>A0A1M4VZY9</accession>
<dbReference type="CDD" id="cd17932">
    <property type="entry name" value="DEXQc_UvrD"/>
    <property type="match status" value="1"/>
</dbReference>
<dbReference type="GO" id="GO:0005524">
    <property type="term" value="F:ATP binding"/>
    <property type="evidence" value="ECO:0007669"/>
    <property type="project" value="UniProtKB-UniRule"/>
</dbReference>
<protein>
    <recommendedName>
        <fullName evidence="7">DNA 3'-5' helicase</fullName>
        <ecNumber evidence="7">5.6.2.4</ecNumber>
    </recommendedName>
    <alternativeName>
        <fullName evidence="8">DNA 3'-5' helicase II</fullName>
    </alternativeName>
</protein>
<dbReference type="GO" id="GO:0003677">
    <property type="term" value="F:DNA binding"/>
    <property type="evidence" value="ECO:0007669"/>
    <property type="project" value="InterPro"/>
</dbReference>
<dbReference type="Gene3D" id="3.40.50.300">
    <property type="entry name" value="P-loop containing nucleotide triphosphate hydrolases"/>
    <property type="match status" value="4"/>
</dbReference>
<evidence type="ECO:0000313" key="13">
    <source>
        <dbReference type="EMBL" id="SHE74517.1"/>
    </source>
</evidence>
<dbReference type="PROSITE" id="PS51198">
    <property type="entry name" value="UVRD_HELICASE_ATP_BIND"/>
    <property type="match status" value="1"/>
</dbReference>
<dbReference type="EMBL" id="FQVD01000005">
    <property type="protein sequence ID" value="SHE74517.1"/>
    <property type="molecule type" value="Genomic_DNA"/>
</dbReference>
<dbReference type="PROSITE" id="PS51194">
    <property type="entry name" value="HELICASE_CTER"/>
    <property type="match status" value="1"/>
</dbReference>
<dbReference type="GO" id="GO:0016887">
    <property type="term" value="F:ATP hydrolysis activity"/>
    <property type="evidence" value="ECO:0007669"/>
    <property type="project" value="RHEA"/>
</dbReference>
<evidence type="ECO:0000313" key="14">
    <source>
        <dbReference type="Proteomes" id="UP000184436"/>
    </source>
</evidence>
<keyword evidence="2 10" id="KW-0378">Hydrolase</keyword>
<dbReference type="AlphaFoldDB" id="A0A1M4VZY9"/>
<dbReference type="GO" id="GO:0043138">
    <property type="term" value="F:3'-5' DNA helicase activity"/>
    <property type="evidence" value="ECO:0007669"/>
    <property type="project" value="UniProtKB-EC"/>
</dbReference>
<sequence length="1150" mass="132009">MDLNLELFASTASRTNLHYSVIHVENDNDKYLKLRELVAEADCPTIVYVSRTKRTKELAAKLTRDGYKALPFNGKMEADEKIANQDAFMNDQAHIIVATSAFGMGVDKKDVGLVVHYDISDSLENYVQEAGRAGRDPGLNARCYVLYSDNDLDKHFILLNQTKLSISEIQQVWKAVKDLTKHRMKVNCSALEIARQAGWDDSVSDIETRVRTALAALEQSGYLVRGNNVPHVYATGIMVKNMDEARERIAASLLFGSDEIEKAVRIIKSLISQKHIAKAQDSEAESRIDYLADILGLSKRDVISVVERMRQEGILADSKDISAYLQDAGDSERKSQILLERFAKLEQYILNHIPDGALRISCKQLNENAVNDGINTSKEKDIRTLLYFLTVKGYTRKKEDAARNMEISRQADLESTIRRFEKRLEISRFAVEWLYKLAFDAEKKNALDKAIQFSVVELLNRIKSNFQSLFGGLDDIQLEDVEEALLYLSKIGSLKLEGGFLVLYNAMNIQRIKDNKSRYKQDDYRMLNEFYKLKIQQVHIVGEYANLMVRDYHAALQYVQDYFQMDYRKFVIKYFKGDRANEIQRNLTPQKYKQLFGQLSKRQMDIISDKGSRCIVVAAGPGSGKTRVLVHKLASLLLLEDVKHEQLLMLTFSRAAATEFKQRLMELIGNAAHFVEIKTFHSYCFDLLGRIGNLEDSKNVVSKAAEMICQGEVEPNKIGKTVLVIDEAQDMGTEEHALVKALMTNNEEMRVIAVGDDDQNIYEFRGSDSGYMYRLAQESGSTFVEMTENYRSARQPVDFANGFLKTINKRIKSTPITSMRKEKGWVEVIRHHSTYMYQPLVENLLQHKDKGTSCVLTQTNEEAVILIALLRKHGINSKLVQSMDGLRFWNMAEMRYFLMYIDKRIKTPLITEELWEEAKHATFSIYDRSMSLMYVKRCVEQFEQTNKTKYFSDFKEFVFESSVEDFCDTSGTDVVVSTIHKAKGREFDDVYMLISDNYIKDAHLMRRYYVGITRAKNRLFIHTNGDCFNHLSANQYLIDQQHYDMPEEIILQLSHKDVYLGFFKERKQEVLALRGGDSLIYNDFFLYSSSADKPIAKLSSRMQGTLSEWEQRGYKVQSASVRFVVAWKPKDAPKDETETAVLLADLRLSL</sequence>
<evidence type="ECO:0000256" key="1">
    <source>
        <dbReference type="ARBA" id="ARBA00022741"/>
    </source>
</evidence>
<dbReference type="SMART" id="SM00490">
    <property type="entry name" value="HELICc"/>
    <property type="match status" value="1"/>
</dbReference>
<keyword evidence="3 10" id="KW-0347">Helicase</keyword>
<gene>
    <name evidence="13" type="ORF">SAMN05444349_105171</name>
</gene>
<feature type="domain" description="Helicase C-terminal" evidence="11">
    <location>
        <begin position="33"/>
        <end position="180"/>
    </location>
</feature>
<evidence type="ECO:0000256" key="3">
    <source>
        <dbReference type="ARBA" id="ARBA00022806"/>
    </source>
</evidence>
<dbReference type="GO" id="GO:0000725">
    <property type="term" value="P:recombinational repair"/>
    <property type="evidence" value="ECO:0007669"/>
    <property type="project" value="TreeGrafter"/>
</dbReference>
<dbReference type="InterPro" id="IPR001650">
    <property type="entry name" value="Helicase_C-like"/>
</dbReference>
<comment type="catalytic activity">
    <reaction evidence="6">
        <text>Couples ATP hydrolysis with the unwinding of duplex DNA by translocating in the 3'-5' direction.</text>
        <dbReference type="EC" id="5.6.2.4"/>
    </reaction>
</comment>
<keyword evidence="14" id="KW-1185">Reference proteome</keyword>
<dbReference type="SUPFAM" id="SSF52540">
    <property type="entry name" value="P-loop containing nucleoside triphosphate hydrolases"/>
    <property type="match status" value="2"/>
</dbReference>
<dbReference type="InterPro" id="IPR014016">
    <property type="entry name" value="UvrD-like_ATP-bd"/>
</dbReference>
<evidence type="ECO:0000256" key="8">
    <source>
        <dbReference type="ARBA" id="ARBA00034923"/>
    </source>
</evidence>
<keyword evidence="1 10" id="KW-0547">Nucleotide-binding</keyword>
<dbReference type="InterPro" id="IPR027417">
    <property type="entry name" value="P-loop_NTPase"/>
</dbReference>
<dbReference type="Pfam" id="PF13361">
    <property type="entry name" value="UvrD_C"/>
    <property type="match status" value="2"/>
</dbReference>